<comment type="caution">
    <text evidence="3">The sequence shown here is derived from an EMBL/GenBank/DDBJ whole genome shotgun (WGS) entry which is preliminary data.</text>
</comment>
<keyword evidence="1" id="KW-0732">Signal</keyword>
<organism evidence="3 4">
    <name type="scientific">Nibrella viscosa</name>
    <dbReference type="NCBI Taxonomy" id="1084524"/>
    <lineage>
        <taxon>Bacteria</taxon>
        <taxon>Pseudomonadati</taxon>
        <taxon>Bacteroidota</taxon>
        <taxon>Cytophagia</taxon>
        <taxon>Cytophagales</taxon>
        <taxon>Spirosomataceae</taxon>
        <taxon>Nibrella</taxon>
    </lineage>
</organism>
<sequence>MKTILSLAAWCLLTGSAYAQTTAPTPEEPLLTVPQLQEDFSRFRTALEEVHPEMYRYTPKQTYDSLFAATAKQLHQPMSRQAFYVTLNPLVAALHCGHTKWLVAGRDEHYPFHPDRQFPLKLYFLGEQAWVVANYGSGAVPAGAEIVAINGRPMATVIRQLLPRLTFADGNTVNGKYADLNQFFSGFYATFIEAPAVFAITYKAGNAEKTVSLPATTEQKIREVEQAPKPASQQPFRLTFADNQTAIMTIERFWSMEKQEDYKAFLKNSFKQISQKQIQNLVLDLRNNEGGEEAYGVLLYSYLADKSFRYYDYISVRQKQKYSFKAWTPKFYGILRHLIRKTDNGYVWPYQTGLKAHMPERDAFHGKLYVLLNGSSFSVTTEFAARAHADGRATFIGQETGGGYTVNSSGVFTIVQLPHAKLDLGVPMFGFHMAGADRYPYHDRGIIPDHTVVPTIDDVLSGHDRVMHYTLQLIQPKSVGGSTANLSTTK</sequence>
<dbReference type="PANTHER" id="PTHR32060:SF30">
    <property type="entry name" value="CARBOXY-TERMINAL PROCESSING PROTEASE CTPA"/>
    <property type="match status" value="1"/>
</dbReference>
<dbReference type="Pfam" id="PF03572">
    <property type="entry name" value="Peptidase_S41"/>
    <property type="match status" value="1"/>
</dbReference>
<keyword evidence="4" id="KW-1185">Reference proteome</keyword>
<feature type="signal peptide" evidence="1">
    <location>
        <begin position="1"/>
        <end position="19"/>
    </location>
</feature>
<evidence type="ECO:0000313" key="3">
    <source>
        <dbReference type="EMBL" id="GAA4417419.1"/>
    </source>
</evidence>
<dbReference type="Gene3D" id="3.90.226.10">
    <property type="entry name" value="2-enoyl-CoA Hydratase, Chain A, domain 1"/>
    <property type="match status" value="1"/>
</dbReference>
<dbReference type="Proteomes" id="UP001500936">
    <property type="component" value="Unassembled WGS sequence"/>
</dbReference>
<name>A0ABP8KWQ4_9BACT</name>
<evidence type="ECO:0000259" key="2">
    <source>
        <dbReference type="Pfam" id="PF03572"/>
    </source>
</evidence>
<evidence type="ECO:0000313" key="4">
    <source>
        <dbReference type="Proteomes" id="UP001500936"/>
    </source>
</evidence>
<protein>
    <submittedName>
        <fullName evidence="3">S41 family peptidase</fullName>
    </submittedName>
</protein>
<feature type="chain" id="PRO_5045203406" evidence="1">
    <location>
        <begin position="20"/>
        <end position="490"/>
    </location>
</feature>
<accession>A0ABP8KWQ4</accession>
<dbReference type="SUPFAM" id="SSF52096">
    <property type="entry name" value="ClpP/crotonase"/>
    <property type="match status" value="1"/>
</dbReference>
<gene>
    <name evidence="3" type="ORF">GCM10023187_49800</name>
</gene>
<reference evidence="4" key="1">
    <citation type="journal article" date="2019" name="Int. J. Syst. Evol. Microbiol.">
        <title>The Global Catalogue of Microorganisms (GCM) 10K type strain sequencing project: providing services to taxonomists for standard genome sequencing and annotation.</title>
        <authorList>
            <consortium name="The Broad Institute Genomics Platform"/>
            <consortium name="The Broad Institute Genome Sequencing Center for Infectious Disease"/>
            <person name="Wu L."/>
            <person name="Ma J."/>
        </authorList>
    </citation>
    <scope>NUCLEOTIDE SEQUENCE [LARGE SCALE GENOMIC DNA]</scope>
    <source>
        <strain evidence="4">JCM 17925</strain>
    </source>
</reference>
<proteinExistence type="predicted"/>
<dbReference type="RefSeq" id="WP_345270766.1">
    <property type="nucleotide sequence ID" value="NZ_BAABHB010000015.1"/>
</dbReference>
<dbReference type="EMBL" id="BAABHB010000015">
    <property type="protein sequence ID" value="GAA4417419.1"/>
    <property type="molecule type" value="Genomic_DNA"/>
</dbReference>
<dbReference type="InterPro" id="IPR029045">
    <property type="entry name" value="ClpP/crotonase-like_dom_sf"/>
</dbReference>
<feature type="domain" description="Tail specific protease" evidence="2">
    <location>
        <begin position="246"/>
        <end position="410"/>
    </location>
</feature>
<evidence type="ECO:0000256" key="1">
    <source>
        <dbReference type="SAM" id="SignalP"/>
    </source>
</evidence>
<dbReference type="InterPro" id="IPR005151">
    <property type="entry name" value="Tail-specific_protease"/>
</dbReference>
<dbReference type="PANTHER" id="PTHR32060">
    <property type="entry name" value="TAIL-SPECIFIC PROTEASE"/>
    <property type="match status" value="1"/>
</dbReference>